<feature type="domain" description="K Homology" evidence="3">
    <location>
        <begin position="274"/>
        <end position="345"/>
    </location>
</feature>
<feature type="compositionally biased region" description="Polar residues" evidence="2">
    <location>
        <begin position="453"/>
        <end position="466"/>
    </location>
</feature>
<dbReference type="CDD" id="cd00105">
    <property type="entry name" value="KH-I"/>
    <property type="match status" value="1"/>
</dbReference>
<dbReference type="InterPro" id="IPR004088">
    <property type="entry name" value="KH_dom_type_1"/>
</dbReference>
<comment type="caution">
    <text evidence="4">The sequence shown here is derived from an EMBL/GenBank/DDBJ whole genome shotgun (WGS) entry which is preliminary data.</text>
</comment>
<evidence type="ECO:0000313" key="5">
    <source>
        <dbReference type="Proteomes" id="UP000785679"/>
    </source>
</evidence>
<feature type="compositionally biased region" description="Basic and acidic residues" evidence="2">
    <location>
        <begin position="417"/>
        <end position="426"/>
    </location>
</feature>
<dbReference type="SUPFAM" id="SSF54791">
    <property type="entry name" value="Eukaryotic type KH-domain (KH-domain type I)"/>
    <property type="match status" value="1"/>
</dbReference>
<dbReference type="Pfam" id="PF00013">
    <property type="entry name" value="KH_1"/>
    <property type="match status" value="1"/>
</dbReference>
<feature type="region of interest" description="Disordered" evidence="2">
    <location>
        <begin position="417"/>
        <end position="466"/>
    </location>
</feature>
<sequence>MIFGQGGKYVQFKQHMASAQDSQYFEVFYTLDGVNAWLECSIIDIHITQQHKLFKVYVSSPIKSLREREITVDRTQIRGFKHHDESQQAAQFKIGEHVEVFTYPNNPHVKQSDTQGWRSGRVSNVKSKFVSLEFDHDRHPDQLPEIFTANRLRHLSTGNDPAFIIIDSLGRHEITLSAQLSQWITQLLTSHAEFEHERNTFYDQLHLLQTQSEVYSIAPVRSVHLYDKIVVLGGVDKLKRAAIQVNVLLNSQKSLLEKLFASQYQNNPQIANQFQVVREVFVDNAVVTLILGPGSQNIRKLTEQYGVSIQVEKGTFNGDKRKIIVSGRSEQEVAAAAEQIALEKVFIAIDSTLIEHVCGENDQNLEFFRETSGIIQIDVDQDKLTGNYSIVAVGTRGQIDDLRHVVQTHINLYEKAQERKAPEQARKVFYQPPQPTHHQQAAAAQQQAKPKQNVPTPAQQQQYRKK</sequence>
<dbReference type="EMBL" id="RRYP01009325">
    <property type="protein sequence ID" value="TNV79139.1"/>
    <property type="molecule type" value="Genomic_DNA"/>
</dbReference>
<keyword evidence="5" id="KW-1185">Reference proteome</keyword>
<dbReference type="AlphaFoldDB" id="A0A8J8NQW1"/>
<dbReference type="InterPro" id="IPR036612">
    <property type="entry name" value="KH_dom_type_1_sf"/>
</dbReference>
<dbReference type="SMART" id="SM00322">
    <property type="entry name" value="KH"/>
    <property type="match status" value="1"/>
</dbReference>
<organism evidence="4 5">
    <name type="scientific">Halteria grandinella</name>
    <dbReference type="NCBI Taxonomy" id="5974"/>
    <lineage>
        <taxon>Eukaryota</taxon>
        <taxon>Sar</taxon>
        <taxon>Alveolata</taxon>
        <taxon>Ciliophora</taxon>
        <taxon>Intramacronucleata</taxon>
        <taxon>Spirotrichea</taxon>
        <taxon>Stichotrichia</taxon>
        <taxon>Sporadotrichida</taxon>
        <taxon>Halteriidae</taxon>
        <taxon>Halteria</taxon>
    </lineage>
</organism>
<accession>A0A8J8NQW1</accession>
<dbReference type="OrthoDB" id="5204190at2759"/>
<keyword evidence="1" id="KW-0694">RNA-binding</keyword>
<evidence type="ECO:0000259" key="3">
    <source>
        <dbReference type="SMART" id="SM00322"/>
    </source>
</evidence>
<proteinExistence type="predicted"/>
<protein>
    <recommendedName>
        <fullName evidence="3">K Homology domain-containing protein</fullName>
    </recommendedName>
</protein>
<feature type="compositionally biased region" description="Low complexity" evidence="2">
    <location>
        <begin position="436"/>
        <end position="452"/>
    </location>
</feature>
<reference evidence="4" key="1">
    <citation type="submission" date="2019-06" db="EMBL/GenBank/DDBJ databases">
        <authorList>
            <person name="Zheng W."/>
        </authorList>
    </citation>
    <scope>NUCLEOTIDE SEQUENCE</scope>
    <source>
        <strain evidence="4">QDHG01</strain>
    </source>
</reference>
<gene>
    <name evidence="4" type="ORF">FGO68_gene10829</name>
</gene>
<dbReference type="GO" id="GO:0003723">
    <property type="term" value="F:RNA binding"/>
    <property type="evidence" value="ECO:0007669"/>
    <property type="project" value="UniProtKB-UniRule"/>
</dbReference>
<name>A0A8J8NQW1_HALGN</name>
<dbReference type="InterPro" id="IPR004087">
    <property type="entry name" value="KH_dom"/>
</dbReference>
<evidence type="ECO:0000313" key="4">
    <source>
        <dbReference type="EMBL" id="TNV79139.1"/>
    </source>
</evidence>
<dbReference type="Proteomes" id="UP000785679">
    <property type="component" value="Unassembled WGS sequence"/>
</dbReference>
<dbReference type="PROSITE" id="PS50084">
    <property type="entry name" value="KH_TYPE_1"/>
    <property type="match status" value="1"/>
</dbReference>
<evidence type="ECO:0000256" key="1">
    <source>
        <dbReference type="PROSITE-ProRule" id="PRU00117"/>
    </source>
</evidence>
<dbReference type="Gene3D" id="3.30.1370.10">
    <property type="entry name" value="K Homology domain, type 1"/>
    <property type="match status" value="1"/>
</dbReference>
<evidence type="ECO:0000256" key="2">
    <source>
        <dbReference type="SAM" id="MobiDB-lite"/>
    </source>
</evidence>